<accession>A0ACB9AFL4</accession>
<reference evidence="1 2" key="2">
    <citation type="journal article" date="2022" name="Mol. Ecol. Resour.">
        <title>The genomes of chicory, endive, great burdock and yacon provide insights into Asteraceae paleo-polyploidization history and plant inulin production.</title>
        <authorList>
            <person name="Fan W."/>
            <person name="Wang S."/>
            <person name="Wang H."/>
            <person name="Wang A."/>
            <person name="Jiang F."/>
            <person name="Liu H."/>
            <person name="Zhao H."/>
            <person name="Xu D."/>
            <person name="Zhang Y."/>
        </authorList>
    </citation>
    <scope>NUCLEOTIDE SEQUENCE [LARGE SCALE GENOMIC DNA]</scope>
    <source>
        <strain evidence="2">cv. Punajuju</strain>
        <tissue evidence="1">Leaves</tissue>
    </source>
</reference>
<proteinExistence type="predicted"/>
<evidence type="ECO:0000313" key="1">
    <source>
        <dbReference type="EMBL" id="KAI3708756.1"/>
    </source>
</evidence>
<name>A0ACB9AFL4_CICIN</name>
<dbReference type="EMBL" id="CM042015">
    <property type="protein sequence ID" value="KAI3708756.1"/>
    <property type="molecule type" value="Genomic_DNA"/>
</dbReference>
<protein>
    <submittedName>
        <fullName evidence="1">Uncharacterized protein</fullName>
    </submittedName>
</protein>
<reference evidence="2" key="1">
    <citation type="journal article" date="2022" name="Mol. Ecol. Resour.">
        <title>The genomes of chicory, endive, great burdock and yacon provide insights into Asteraceae palaeo-polyploidization history and plant inulin production.</title>
        <authorList>
            <person name="Fan W."/>
            <person name="Wang S."/>
            <person name="Wang H."/>
            <person name="Wang A."/>
            <person name="Jiang F."/>
            <person name="Liu H."/>
            <person name="Zhao H."/>
            <person name="Xu D."/>
            <person name="Zhang Y."/>
        </authorList>
    </citation>
    <scope>NUCLEOTIDE SEQUENCE [LARGE SCALE GENOMIC DNA]</scope>
    <source>
        <strain evidence="2">cv. Punajuju</strain>
    </source>
</reference>
<organism evidence="1 2">
    <name type="scientific">Cichorium intybus</name>
    <name type="common">Chicory</name>
    <dbReference type="NCBI Taxonomy" id="13427"/>
    <lineage>
        <taxon>Eukaryota</taxon>
        <taxon>Viridiplantae</taxon>
        <taxon>Streptophyta</taxon>
        <taxon>Embryophyta</taxon>
        <taxon>Tracheophyta</taxon>
        <taxon>Spermatophyta</taxon>
        <taxon>Magnoliopsida</taxon>
        <taxon>eudicotyledons</taxon>
        <taxon>Gunneridae</taxon>
        <taxon>Pentapetalae</taxon>
        <taxon>asterids</taxon>
        <taxon>campanulids</taxon>
        <taxon>Asterales</taxon>
        <taxon>Asteraceae</taxon>
        <taxon>Cichorioideae</taxon>
        <taxon>Cichorieae</taxon>
        <taxon>Cichoriinae</taxon>
        <taxon>Cichorium</taxon>
    </lineage>
</organism>
<sequence length="146" mass="16539">MASVVKVEVSDCRFIIEVSNSRSNSERVVYPFQTSDFSCSLLNPSGFSSHFRHLKIIPQFLTMITVDAYDSEAIMLVFSPLDDNFTPVLRAPVDDTQELFGDSQTSDSRESKNEELDEHTISSQEEEMEPSLLTMKLKFDSVPDDM</sequence>
<gene>
    <name evidence="1" type="ORF">L2E82_38178</name>
</gene>
<dbReference type="Proteomes" id="UP001055811">
    <property type="component" value="Linkage Group LG07"/>
</dbReference>
<evidence type="ECO:0000313" key="2">
    <source>
        <dbReference type="Proteomes" id="UP001055811"/>
    </source>
</evidence>
<comment type="caution">
    <text evidence="1">The sequence shown here is derived from an EMBL/GenBank/DDBJ whole genome shotgun (WGS) entry which is preliminary data.</text>
</comment>
<keyword evidence="2" id="KW-1185">Reference proteome</keyword>